<keyword evidence="3" id="KW-1185">Reference proteome</keyword>
<dbReference type="EMBL" id="JAJAGQ010000002">
    <property type="protein sequence ID" value="KAJ8569940.1"/>
    <property type="molecule type" value="Genomic_DNA"/>
</dbReference>
<feature type="compositionally biased region" description="Basic and acidic residues" evidence="1">
    <location>
        <begin position="80"/>
        <end position="92"/>
    </location>
</feature>
<feature type="region of interest" description="Disordered" evidence="1">
    <location>
        <begin position="37"/>
        <end position="95"/>
    </location>
</feature>
<gene>
    <name evidence="2" type="ORF">K7X08_006517</name>
</gene>
<dbReference type="AlphaFoldDB" id="A0A9Q1RSQ7"/>
<name>A0A9Q1RSQ7_9SOLA</name>
<dbReference type="OrthoDB" id="1303650at2759"/>
<comment type="caution">
    <text evidence="2">The sequence shown here is derived from an EMBL/GenBank/DDBJ whole genome shotgun (WGS) entry which is preliminary data.</text>
</comment>
<accession>A0A9Q1RSQ7</accession>
<evidence type="ECO:0000256" key="1">
    <source>
        <dbReference type="SAM" id="MobiDB-lite"/>
    </source>
</evidence>
<sequence length="152" mass="16553">MKSFLEYDDEGKDPMIDNLKSELEDVTLLVIEKNASKANDLSDEENTQHASNAPSKLENEDTQSEDIDGIGTSRSGKSVQVEHEGPQQREEDGGVLDDSCHLCFQAPVQKIGIIKAPTPAVEVDVPRSTTQVEKTINVPMATADVEAKYVPA</sequence>
<protein>
    <submittedName>
        <fullName evidence="2">Uncharacterized protein</fullName>
    </submittedName>
</protein>
<reference evidence="3" key="1">
    <citation type="journal article" date="2023" name="Proc. Natl. Acad. Sci. U.S.A.">
        <title>Genomic and structural basis for evolution of tropane alkaloid biosynthesis.</title>
        <authorList>
            <person name="Wanga Y.-J."/>
            <person name="Taina T."/>
            <person name="Yua J.-Y."/>
            <person name="Lia J."/>
            <person name="Xua B."/>
            <person name="Chenc J."/>
            <person name="D'Auriad J.C."/>
            <person name="Huanga J.-P."/>
            <person name="Huanga S.-X."/>
        </authorList>
    </citation>
    <scope>NUCLEOTIDE SEQUENCE [LARGE SCALE GENOMIC DNA]</scope>
    <source>
        <strain evidence="3">cv. KIB-2019</strain>
    </source>
</reference>
<organism evidence="2 3">
    <name type="scientific">Anisodus acutangulus</name>
    <dbReference type="NCBI Taxonomy" id="402998"/>
    <lineage>
        <taxon>Eukaryota</taxon>
        <taxon>Viridiplantae</taxon>
        <taxon>Streptophyta</taxon>
        <taxon>Embryophyta</taxon>
        <taxon>Tracheophyta</taxon>
        <taxon>Spermatophyta</taxon>
        <taxon>Magnoliopsida</taxon>
        <taxon>eudicotyledons</taxon>
        <taxon>Gunneridae</taxon>
        <taxon>Pentapetalae</taxon>
        <taxon>asterids</taxon>
        <taxon>lamiids</taxon>
        <taxon>Solanales</taxon>
        <taxon>Solanaceae</taxon>
        <taxon>Solanoideae</taxon>
        <taxon>Hyoscyameae</taxon>
        <taxon>Anisodus</taxon>
    </lineage>
</organism>
<dbReference type="Proteomes" id="UP001152561">
    <property type="component" value="Unassembled WGS sequence"/>
</dbReference>
<evidence type="ECO:0000313" key="2">
    <source>
        <dbReference type="EMBL" id="KAJ8569940.1"/>
    </source>
</evidence>
<evidence type="ECO:0000313" key="3">
    <source>
        <dbReference type="Proteomes" id="UP001152561"/>
    </source>
</evidence>
<proteinExistence type="predicted"/>